<feature type="signal peptide" evidence="2">
    <location>
        <begin position="1"/>
        <end position="25"/>
    </location>
</feature>
<organism evidence="3 4">
    <name type="scientific">Folsomia candida</name>
    <name type="common">Springtail</name>
    <dbReference type="NCBI Taxonomy" id="158441"/>
    <lineage>
        <taxon>Eukaryota</taxon>
        <taxon>Metazoa</taxon>
        <taxon>Ecdysozoa</taxon>
        <taxon>Arthropoda</taxon>
        <taxon>Hexapoda</taxon>
        <taxon>Collembola</taxon>
        <taxon>Entomobryomorpha</taxon>
        <taxon>Isotomoidea</taxon>
        <taxon>Isotomidae</taxon>
        <taxon>Proisotominae</taxon>
        <taxon>Folsomia</taxon>
    </lineage>
</organism>
<evidence type="ECO:0000313" key="4">
    <source>
        <dbReference type="Proteomes" id="UP000198287"/>
    </source>
</evidence>
<evidence type="ECO:0000256" key="1">
    <source>
        <dbReference type="SAM" id="Phobius"/>
    </source>
</evidence>
<evidence type="ECO:0000256" key="2">
    <source>
        <dbReference type="SAM" id="SignalP"/>
    </source>
</evidence>
<dbReference type="AlphaFoldDB" id="A0A226DC25"/>
<keyword evidence="1" id="KW-0812">Transmembrane</keyword>
<gene>
    <name evidence="3" type="ORF">Fcan01_22448</name>
</gene>
<dbReference type="Proteomes" id="UP000198287">
    <property type="component" value="Unassembled WGS sequence"/>
</dbReference>
<evidence type="ECO:0000313" key="3">
    <source>
        <dbReference type="EMBL" id="OXA42733.1"/>
    </source>
</evidence>
<proteinExistence type="predicted"/>
<keyword evidence="1" id="KW-1133">Transmembrane helix</keyword>
<feature type="transmembrane region" description="Helical" evidence="1">
    <location>
        <begin position="609"/>
        <end position="630"/>
    </location>
</feature>
<keyword evidence="4" id="KW-1185">Reference proteome</keyword>
<keyword evidence="2" id="KW-0732">Signal</keyword>
<comment type="caution">
    <text evidence="3">The sequence shown here is derived from an EMBL/GenBank/DDBJ whole genome shotgun (WGS) entry which is preliminary data.</text>
</comment>
<name>A0A226DC25_FOLCA</name>
<feature type="chain" id="PRO_5012940311" evidence="2">
    <location>
        <begin position="26"/>
        <end position="808"/>
    </location>
</feature>
<keyword evidence="1" id="KW-0472">Membrane</keyword>
<protein>
    <submittedName>
        <fullName evidence="3">Uncharacterized protein</fullName>
    </submittedName>
</protein>
<sequence>MNLYQRGYAFFSLMIIMSVLQYVHCHPKKTTSEKTDQRNLPVLYLSQSDGDKCVELIPGKPTQPFSVRYSIFKDFELTLISDNPVVVKAISINPEQCLQAPLDIQDSSYFTTKKTANDTHYFYQEIHVTLDLNSDHLFLVCPRGNVRTTRMGYFEYCIHIYSKSCLHKDINRSSMVYEYESTSEEDEVDERCSGQRDLNAVGEVVAEFLDDNVIKNLTQKLDDCVGLRDAINGTGKERNATLPILYYNYRQGIEDFMFYANQGYTRVNRLQYENTVSIILDESAFILMKKCDNTSTTLNQPYCYKNFSQHWGKETFPLSNSGGGSFAFTNGEYGFVVRPYYFRNGSWKPEFGDAKKSDNSVRVIENSIRQEGNTMTFWLKHDPWVYGLYFNPIAKCIGELKVQDVISSKVTDPISHDVTTETIIRFAGDRGTGGVRMECELIVYSYFEDVVTKRVIFKMKPVPQVKLEGYDADSDGVVYIDYVKGQEFSPVTGSVIGDLDAEVFLRREDGNDTTVETVDGKFQLNLTAPITSFNLSAGGDGGLSNLVMVRSRESTVELESQIAWLGWGLIVIVIVIMLSGLVLIWYCWSEGITPCKLYRKIPFKKMGNLGPTIILMLCGIFITVAAQKYFADSQVKTSIGLVGDLDYDPLGPGLSHRFHIRDRKLKLHNEDEILNFILKSPDPKFPVIMEMTNDMKQCAPMRDGFTWSSSYDKTTGIYKQELWVPANLQKRQAIFICSQRDIFHGHGDNAFETIVERCEVDLVTPCHFGTQNCDLGDTKAEGYVDVVELDKKNIPSLLPKIEATCFWV</sequence>
<dbReference type="EMBL" id="LNIX01000025">
    <property type="protein sequence ID" value="OXA42733.1"/>
    <property type="molecule type" value="Genomic_DNA"/>
</dbReference>
<feature type="transmembrane region" description="Helical" evidence="1">
    <location>
        <begin position="564"/>
        <end position="588"/>
    </location>
</feature>
<reference evidence="3 4" key="1">
    <citation type="submission" date="2015-12" db="EMBL/GenBank/DDBJ databases">
        <title>The genome of Folsomia candida.</title>
        <authorList>
            <person name="Faddeeva A."/>
            <person name="Derks M.F."/>
            <person name="Anvar Y."/>
            <person name="Smit S."/>
            <person name="Van Straalen N."/>
            <person name="Roelofs D."/>
        </authorList>
    </citation>
    <scope>NUCLEOTIDE SEQUENCE [LARGE SCALE GENOMIC DNA]</scope>
    <source>
        <strain evidence="3 4">VU population</strain>
        <tissue evidence="3">Whole body</tissue>
    </source>
</reference>
<accession>A0A226DC25</accession>